<sequence>MIAANQVFFERVFMNLILSTWGRWGLAVGATILMGSAAAPNPQTFESFADFCTNKENLTPEARHTVEVLLSKAKTQECDRAQKTLTNLTELSLIRNQIVDIKPLSKFTNLRKLNLSINQITDVQPLSGLTNLRYLTLTSNQISDVKPLSGLTNLTLLYLADNQIVDIKPLSKFTNLRRLNLSVNQITDVQPLSGLTNLRSLVLNFNQISDVKPLSGLTNLTELFLEANQIVDVKPLAGLTNLTGLSLASNQIVDVTPLSTMTELNFLYLSGNKIADVKPLSGLTNLIVLFLASNQIADVKPLSGLTNLPTLDLSRNQIADATPLAGLTNLTNLDLSRNQIADATPLAGLVYLTTLDLSRNQIPDGEAERLIQKNKQLLNQKTDEAERLVEEAGRLFDRETAASYQEALQKFDAARSLYQMLRNRDKEAETLNIMGLISNRLGERQQALNYYKQALSGSQTVGDRPKQAVILNNIGAFYYALGEKQQAIDYYNQVLSLIREMGDRPEASINLSNISNLPANSDRSLGDRTAEATTLNNIGLAYSDLGEKQKAKEYFNQALPLFRAVGDRAKEATTLNNIGIVYSDLGEKQTALDYYKQALDLRQKAGDRRGEANSLNNLGNTYSELGKLEKAEEYFNQALPLFRTVGDRPGEALTLYNRAIFKGDRGNLIAALTDIETSIKIIENLRTKITNHELRISYFATVQDYYQFYIDLLMQLHKTQPNSGYDTKAFQASERSRARSLLELLQEANADIRQGVAPELLQQERNLQQQLDALETRRIETTSSPNSTPPQKAELDQKRQTLLAQYQDIQAQIRSTSPRYAALTQPQPLTLAQIQQQILDENTILLQYSLGKDRSYLWAVTKTSITSYELPKQVDIEKAARNFRDAVTSPLYRNIPDRVAEANNTLSQIILQPVAAQLAQKRLLIVGDGVLNYLPFAALSLPGKYGENGNPPLIVDHEIVLLPSASTLGILRQNYNDRQPPTRTLAMLADPVFSPEDERVKNQSTATNLQAIESVNLGLSRSGRANNLQLSRLKFTRQEAQIIQALVPANSRTESLDFEASRATATSPNLSQYKIIHVATHGFANSAHPELSGIVLSLVDEKGNPLNGFLRLTDIFNLKLAADLVVLSACQTGLGQNIQGEGMVGLTRGLMYAGAQRVVVSLWNVDDEGTATLMSSFYQGMLKKGLTPAAALRAAQLEMLKQEEWRSPYYWAAFNLQGEWR</sequence>
<evidence type="ECO:0000256" key="4">
    <source>
        <dbReference type="ARBA" id="ARBA00022614"/>
    </source>
</evidence>
<dbReference type="eggNOG" id="COG4995">
    <property type="taxonomic scope" value="Bacteria"/>
</dbReference>
<dbReference type="GO" id="GO:0005694">
    <property type="term" value="C:chromosome"/>
    <property type="evidence" value="ECO:0007669"/>
    <property type="project" value="UniProtKB-SubCell"/>
</dbReference>
<name>K9VIJ5_9CYAN</name>
<dbReference type="PANTHER" id="PTHR46652:SF3">
    <property type="entry name" value="LEUCINE-RICH REPEAT-CONTAINING PROTEIN 9"/>
    <property type="match status" value="1"/>
</dbReference>
<feature type="coiled-coil region" evidence="10">
    <location>
        <begin position="757"/>
        <end position="812"/>
    </location>
</feature>
<dbReference type="PROSITE" id="PS50293">
    <property type="entry name" value="TPR_REGION"/>
    <property type="match status" value="2"/>
</dbReference>
<dbReference type="AlphaFoldDB" id="K9VIJ5"/>
<dbReference type="InterPro" id="IPR019734">
    <property type="entry name" value="TPR_rpt"/>
</dbReference>
<dbReference type="PROSITE" id="PS51450">
    <property type="entry name" value="LRR"/>
    <property type="match status" value="12"/>
</dbReference>
<feature type="coiled-coil region" evidence="10">
    <location>
        <begin position="367"/>
        <end position="424"/>
    </location>
</feature>
<dbReference type="SMART" id="SM00365">
    <property type="entry name" value="LRR_SD22"/>
    <property type="match status" value="13"/>
</dbReference>
<dbReference type="Gene3D" id="1.25.40.10">
    <property type="entry name" value="Tetratricopeptide repeat domain"/>
    <property type="match status" value="2"/>
</dbReference>
<evidence type="ECO:0000256" key="1">
    <source>
        <dbReference type="ARBA" id="ARBA00004286"/>
    </source>
</evidence>
<dbReference type="InterPro" id="IPR003591">
    <property type="entry name" value="Leu-rich_rpt_typical-subtyp"/>
</dbReference>
<protein>
    <submittedName>
        <fullName evidence="12">Tetratricopeptide TPR_1 repeat-containing protein</fullName>
    </submittedName>
</protein>
<feature type="repeat" description="TPR" evidence="9">
    <location>
        <begin position="612"/>
        <end position="645"/>
    </location>
</feature>
<dbReference type="HOGENOM" id="CLU_268614_0_0_3"/>
<dbReference type="PROSITE" id="PS50005">
    <property type="entry name" value="TPR"/>
    <property type="match status" value="4"/>
</dbReference>
<evidence type="ECO:0000256" key="3">
    <source>
        <dbReference type="ARBA" id="ARBA00022454"/>
    </source>
</evidence>
<dbReference type="SUPFAM" id="SSF52058">
    <property type="entry name" value="L domain-like"/>
    <property type="match status" value="1"/>
</dbReference>
<evidence type="ECO:0000259" key="11">
    <source>
        <dbReference type="Pfam" id="PF12770"/>
    </source>
</evidence>
<dbReference type="Gene3D" id="3.80.10.10">
    <property type="entry name" value="Ribonuclease Inhibitor"/>
    <property type="match status" value="1"/>
</dbReference>
<evidence type="ECO:0000313" key="13">
    <source>
        <dbReference type="Proteomes" id="UP000010478"/>
    </source>
</evidence>
<feature type="domain" description="CHAT" evidence="11">
    <location>
        <begin position="904"/>
        <end position="1218"/>
    </location>
</feature>
<reference evidence="12 13" key="1">
    <citation type="submission" date="2012-05" db="EMBL/GenBank/DDBJ databases">
        <title>Finished chromosome of genome of Oscillatoria sp. PCC 7112.</title>
        <authorList>
            <consortium name="US DOE Joint Genome Institute"/>
            <person name="Gugger M."/>
            <person name="Coursin T."/>
            <person name="Rippka R."/>
            <person name="Tandeau De Marsac N."/>
            <person name="Huntemann M."/>
            <person name="Wei C.-L."/>
            <person name="Han J."/>
            <person name="Detter J.C."/>
            <person name="Han C."/>
            <person name="Tapia R."/>
            <person name="Davenport K."/>
            <person name="Daligault H."/>
            <person name="Erkkila T."/>
            <person name="Gu W."/>
            <person name="Munk A.C.C."/>
            <person name="Teshima H."/>
            <person name="Xu Y."/>
            <person name="Chain P."/>
            <person name="Chen A."/>
            <person name="Krypides N."/>
            <person name="Mavromatis K."/>
            <person name="Markowitz V."/>
            <person name="Szeto E."/>
            <person name="Ivanova N."/>
            <person name="Mikhailova N."/>
            <person name="Ovchinnikova G."/>
            <person name="Pagani I."/>
            <person name="Pati A."/>
            <person name="Goodwin L."/>
            <person name="Peters L."/>
            <person name="Pitluck S."/>
            <person name="Woyke T."/>
            <person name="Kerfeld C."/>
        </authorList>
    </citation>
    <scope>NUCLEOTIDE SEQUENCE [LARGE SCALE GENOMIC DNA]</scope>
    <source>
        <strain evidence="12 13">PCC 7112</strain>
    </source>
</reference>
<dbReference type="EMBL" id="CP003614">
    <property type="protein sequence ID" value="AFZ07322.1"/>
    <property type="molecule type" value="Genomic_DNA"/>
</dbReference>
<dbReference type="InterPro" id="IPR001611">
    <property type="entry name" value="Leu-rich_rpt"/>
</dbReference>
<organism evidence="12 13">
    <name type="scientific">Phormidium nigroviride PCC 7112</name>
    <dbReference type="NCBI Taxonomy" id="179408"/>
    <lineage>
        <taxon>Bacteria</taxon>
        <taxon>Bacillati</taxon>
        <taxon>Cyanobacteriota</taxon>
        <taxon>Cyanophyceae</taxon>
        <taxon>Oscillatoriophycideae</taxon>
        <taxon>Oscillatoriales</taxon>
        <taxon>Oscillatoriaceae</taxon>
        <taxon>Phormidium</taxon>
    </lineage>
</organism>
<dbReference type="GO" id="GO:0006281">
    <property type="term" value="P:DNA repair"/>
    <property type="evidence" value="ECO:0007669"/>
    <property type="project" value="UniProtKB-KW"/>
</dbReference>
<dbReference type="PANTHER" id="PTHR46652">
    <property type="entry name" value="LEUCINE-RICH REPEAT AND IQ DOMAIN-CONTAINING PROTEIN 1-RELATED"/>
    <property type="match status" value="1"/>
</dbReference>
<keyword evidence="8" id="KW-0234">DNA repair</keyword>
<keyword evidence="5" id="KW-0677">Repeat</keyword>
<evidence type="ECO:0000256" key="5">
    <source>
        <dbReference type="ARBA" id="ARBA00022737"/>
    </source>
</evidence>
<feature type="repeat" description="TPR" evidence="9">
    <location>
        <begin position="532"/>
        <end position="565"/>
    </location>
</feature>
<dbReference type="SMART" id="SM00028">
    <property type="entry name" value="TPR"/>
    <property type="match status" value="6"/>
</dbReference>
<dbReference type="SMART" id="SM00369">
    <property type="entry name" value="LRR_TYP"/>
    <property type="match status" value="11"/>
</dbReference>
<evidence type="ECO:0000256" key="2">
    <source>
        <dbReference type="ARBA" id="ARBA00010999"/>
    </source>
</evidence>
<dbReference type="InterPro" id="IPR050836">
    <property type="entry name" value="SDS22/Internalin_LRR"/>
</dbReference>
<dbReference type="GO" id="GO:0006325">
    <property type="term" value="P:chromatin organization"/>
    <property type="evidence" value="ECO:0007669"/>
    <property type="project" value="UniProtKB-KW"/>
</dbReference>
<keyword evidence="6" id="KW-0227">DNA damage</keyword>
<dbReference type="Pfam" id="PF12799">
    <property type="entry name" value="LRR_4"/>
    <property type="match status" value="6"/>
</dbReference>
<dbReference type="Pfam" id="PF13181">
    <property type="entry name" value="TPR_8"/>
    <property type="match status" value="1"/>
</dbReference>
<evidence type="ECO:0000256" key="6">
    <source>
        <dbReference type="ARBA" id="ARBA00022763"/>
    </source>
</evidence>
<dbReference type="InterPro" id="IPR025875">
    <property type="entry name" value="Leu-rich_rpt_4"/>
</dbReference>
<dbReference type="Pfam" id="PF12770">
    <property type="entry name" value="CHAT"/>
    <property type="match status" value="1"/>
</dbReference>
<feature type="repeat" description="TPR" evidence="9">
    <location>
        <begin position="572"/>
        <end position="605"/>
    </location>
</feature>
<dbReference type="OrthoDB" id="434769at2"/>
<dbReference type="eggNOG" id="COG0457">
    <property type="taxonomic scope" value="Bacteria"/>
</dbReference>
<feature type="repeat" description="TPR" evidence="9">
    <location>
        <begin position="468"/>
        <end position="501"/>
    </location>
</feature>
<dbReference type="InterPro" id="IPR024983">
    <property type="entry name" value="CHAT_dom"/>
</dbReference>
<comment type="subcellular location">
    <subcellularLocation>
        <location evidence="1">Chromosome</location>
    </subcellularLocation>
</comment>
<keyword evidence="3" id="KW-0158">Chromosome</keyword>
<evidence type="ECO:0000313" key="12">
    <source>
        <dbReference type="EMBL" id="AFZ07322.1"/>
    </source>
</evidence>
<keyword evidence="9" id="KW-0802">TPR repeat</keyword>
<accession>K9VIJ5</accession>
<dbReference type="eggNOG" id="COG4886">
    <property type="taxonomic scope" value="Bacteria"/>
</dbReference>
<keyword evidence="4" id="KW-0433">Leucine-rich repeat</keyword>
<comment type="similarity">
    <text evidence="2">Belongs to the Tonsoku family.</text>
</comment>
<dbReference type="STRING" id="179408.Osc7112_2922"/>
<keyword evidence="10" id="KW-0175">Coiled coil</keyword>
<dbReference type="SUPFAM" id="SSF48452">
    <property type="entry name" value="TPR-like"/>
    <property type="match status" value="2"/>
</dbReference>
<dbReference type="KEGG" id="oni:Osc7112_2922"/>
<proteinExistence type="inferred from homology"/>
<evidence type="ECO:0000256" key="8">
    <source>
        <dbReference type="ARBA" id="ARBA00023204"/>
    </source>
</evidence>
<dbReference type="Pfam" id="PF13424">
    <property type="entry name" value="TPR_12"/>
    <property type="match status" value="2"/>
</dbReference>
<keyword evidence="7" id="KW-0156">Chromatin regulator</keyword>
<dbReference type="RefSeq" id="WP_015176604.1">
    <property type="nucleotide sequence ID" value="NC_019729.1"/>
</dbReference>
<dbReference type="InterPro" id="IPR032675">
    <property type="entry name" value="LRR_dom_sf"/>
</dbReference>
<evidence type="ECO:0000256" key="9">
    <source>
        <dbReference type="PROSITE-ProRule" id="PRU00339"/>
    </source>
</evidence>
<dbReference type="Proteomes" id="UP000010478">
    <property type="component" value="Chromosome"/>
</dbReference>
<dbReference type="InterPro" id="IPR011990">
    <property type="entry name" value="TPR-like_helical_dom_sf"/>
</dbReference>
<evidence type="ECO:0000256" key="7">
    <source>
        <dbReference type="ARBA" id="ARBA00022853"/>
    </source>
</evidence>
<keyword evidence="13" id="KW-1185">Reference proteome</keyword>
<gene>
    <name evidence="12" type="ORF">Osc7112_2922</name>
</gene>
<evidence type="ECO:0000256" key="10">
    <source>
        <dbReference type="SAM" id="Coils"/>
    </source>
</evidence>